<evidence type="ECO:0000313" key="9">
    <source>
        <dbReference type="Proteomes" id="UP000255326"/>
    </source>
</evidence>
<evidence type="ECO:0000256" key="5">
    <source>
        <dbReference type="ARBA" id="ARBA00023004"/>
    </source>
</evidence>
<dbReference type="GO" id="GO:0031071">
    <property type="term" value="F:cysteine desulfurase activity"/>
    <property type="evidence" value="ECO:0007669"/>
    <property type="project" value="UniProtKB-ARBA"/>
</dbReference>
<dbReference type="EMBL" id="QQAY01000003">
    <property type="protein sequence ID" value="RDI44287.1"/>
    <property type="molecule type" value="Genomic_DNA"/>
</dbReference>
<feature type="domain" description="Aminotransferase class V" evidence="7">
    <location>
        <begin position="2"/>
        <end position="364"/>
    </location>
</feature>
<proteinExistence type="inferred from homology"/>
<accession>A0A370GKV0</accession>
<dbReference type="InterPro" id="IPR015421">
    <property type="entry name" value="PyrdxlP-dep_Trfase_major"/>
</dbReference>
<keyword evidence="9" id="KW-1185">Reference proteome</keyword>
<dbReference type="RefSeq" id="WP_114745157.1">
    <property type="nucleotide sequence ID" value="NZ_QQAY01000003.1"/>
</dbReference>
<dbReference type="Proteomes" id="UP000255326">
    <property type="component" value="Unassembled WGS sequence"/>
</dbReference>
<dbReference type="OrthoDB" id="9808002at2"/>
<keyword evidence="4" id="KW-0663">Pyridoxal phosphate</keyword>
<reference evidence="8 9" key="1">
    <citation type="submission" date="2018-07" db="EMBL/GenBank/DDBJ databases">
        <title>Genomic Encyclopedia of Type Strains, Phase IV (KMG-IV): sequencing the most valuable type-strain genomes for metagenomic binning, comparative biology and taxonomic classification.</title>
        <authorList>
            <person name="Goeker M."/>
        </authorList>
    </citation>
    <scope>NUCLEOTIDE SEQUENCE [LARGE SCALE GENOMIC DNA]</scope>
    <source>
        <strain evidence="8 9">DSM 25281</strain>
    </source>
</reference>
<dbReference type="Gene3D" id="1.10.260.50">
    <property type="match status" value="1"/>
</dbReference>
<dbReference type="InterPro" id="IPR000192">
    <property type="entry name" value="Aminotrans_V_dom"/>
</dbReference>
<sequence length="383" mass="42075">MIYFDNSATTKPYEEVLDSFVKVSSDFYGNPSSLHGFGAKADQLLQHARKQTAEIMGVHPSEIYFTSGGTEGNNLAIKGAVIQHASRGRHIITSQIEHPSVIEACEELEKQGFSVDYLPVKSDGSIDIEDVKKAVRNDTILVSIMHVNNEVGSIQPIEEIGQWLSKNSQALFHVDYVQGCGKIPLSLQDGFIDLCTISGHKIHGLKGTGVLYINSGVKITPLFSGGKQESKMRSGTENTAGMVAFAKALRMTEEKRKTSISHLWDLRNYLYNEILQIKGTVMNTPQNGAAPHIINFSIPGIKGEVLVHALEQEDIYVSTTSACSSRQKKTSRTLTSMGIPMEQADGSIRVSLSYGNTISEAERFANELKKIAEQLSKVIRRSK</sequence>
<dbReference type="Gene3D" id="3.40.640.10">
    <property type="entry name" value="Type I PLP-dependent aspartate aminotransferase-like (Major domain)"/>
    <property type="match status" value="1"/>
</dbReference>
<evidence type="ECO:0000256" key="2">
    <source>
        <dbReference type="ARBA" id="ARBA00006490"/>
    </source>
</evidence>
<dbReference type="FunFam" id="3.40.640.10:FF:000084">
    <property type="entry name" value="IscS-like cysteine desulfurase"/>
    <property type="match status" value="1"/>
</dbReference>
<evidence type="ECO:0000256" key="3">
    <source>
        <dbReference type="ARBA" id="ARBA00022723"/>
    </source>
</evidence>
<keyword evidence="3" id="KW-0479">Metal-binding</keyword>
<keyword evidence="6" id="KW-0411">Iron-sulfur</keyword>
<dbReference type="PANTHER" id="PTHR11601">
    <property type="entry name" value="CYSTEINE DESULFURYLASE FAMILY MEMBER"/>
    <property type="match status" value="1"/>
</dbReference>
<dbReference type="AlphaFoldDB" id="A0A370GKV0"/>
<name>A0A370GKV0_9BACI</name>
<dbReference type="NCBIfam" id="NF002806">
    <property type="entry name" value="PRK02948.1"/>
    <property type="match status" value="1"/>
</dbReference>
<dbReference type="InterPro" id="IPR015424">
    <property type="entry name" value="PyrdxlP-dep_Trfase"/>
</dbReference>
<comment type="similarity">
    <text evidence="2">Belongs to the class-V pyridoxal-phosphate-dependent aminotransferase family. NifS/IscS subfamily.</text>
</comment>
<comment type="cofactor">
    <cofactor evidence="1">
        <name>pyridoxal 5'-phosphate</name>
        <dbReference type="ChEBI" id="CHEBI:597326"/>
    </cofactor>
</comment>
<dbReference type="Gene3D" id="3.90.1150.10">
    <property type="entry name" value="Aspartate Aminotransferase, domain 1"/>
    <property type="match status" value="1"/>
</dbReference>
<dbReference type="Pfam" id="PF00266">
    <property type="entry name" value="Aminotran_5"/>
    <property type="match status" value="1"/>
</dbReference>
<dbReference type="PIRSF" id="PIRSF005572">
    <property type="entry name" value="NifS"/>
    <property type="match status" value="1"/>
</dbReference>
<dbReference type="InterPro" id="IPR015422">
    <property type="entry name" value="PyrdxlP-dep_Trfase_small"/>
</dbReference>
<evidence type="ECO:0000256" key="6">
    <source>
        <dbReference type="ARBA" id="ARBA00023014"/>
    </source>
</evidence>
<dbReference type="InterPro" id="IPR016454">
    <property type="entry name" value="Cysteine_dSase"/>
</dbReference>
<comment type="caution">
    <text evidence="8">The sequence shown here is derived from an EMBL/GenBank/DDBJ whole genome shotgun (WGS) entry which is preliminary data.</text>
</comment>
<dbReference type="SUPFAM" id="SSF53383">
    <property type="entry name" value="PLP-dependent transferases"/>
    <property type="match status" value="1"/>
</dbReference>
<protein>
    <submittedName>
        <fullName evidence="8">Cysteine desulfurase</fullName>
    </submittedName>
</protein>
<gene>
    <name evidence="8" type="ORF">DFR59_103358</name>
</gene>
<keyword evidence="5" id="KW-0408">Iron</keyword>
<dbReference type="PANTHER" id="PTHR11601:SF50">
    <property type="entry name" value="CYSTEINE DESULFURASE ISCS 2-RELATED"/>
    <property type="match status" value="1"/>
</dbReference>
<organism evidence="8 9">
    <name type="scientific">Falsibacillus pallidus</name>
    <dbReference type="NCBI Taxonomy" id="493781"/>
    <lineage>
        <taxon>Bacteria</taxon>
        <taxon>Bacillati</taxon>
        <taxon>Bacillota</taxon>
        <taxon>Bacilli</taxon>
        <taxon>Bacillales</taxon>
        <taxon>Bacillaceae</taxon>
        <taxon>Falsibacillus</taxon>
    </lineage>
</organism>
<evidence type="ECO:0000313" key="8">
    <source>
        <dbReference type="EMBL" id="RDI44287.1"/>
    </source>
</evidence>
<evidence type="ECO:0000256" key="4">
    <source>
        <dbReference type="ARBA" id="ARBA00022898"/>
    </source>
</evidence>
<evidence type="ECO:0000256" key="1">
    <source>
        <dbReference type="ARBA" id="ARBA00001933"/>
    </source>
</evidence>
<dbReference type="GO" id="GO:0051536">
    <property type="term" value="F:iron-sulfur cluster binding"/>
    <property type="evidence" value="ECO:0007669"/>
    <property type="project" value="UniProtKB-KW"/>
</dbReference>
<dbReference type="GO" id="GO:0046872">
    <property type="term" value="F:metal ion binding"/>
    <property type="evidence" value="ECO:0007669"/>
    <property type="project" value="UniProtKB-KW"/>
</dbReference>
<evidence type="ECO:0000259" key="7">
    <source>
        <dbReference type="Pfam" id="PF00266"/>
    </source>
</evidence>